<proteinExistence type="predicted"/>
<dbReference type="PANTHER" id="PTHR14950:SF49">
    <property type="entry name" value="RIBONUCLEASE 3-LIKE PROTEIN 2-RELATED"/>
    <property type="match status" value="1"/>
</dbReference>
<evidence type="ECO:0000313" key="4">
    <source>
        <dbReference type="EMBL" id="KAK3017397.1"/>
    </source>
</evidence>
<sequence>MWSPAGQGVACDDMASSVRAVEDLLNYRFKDKKLLEAALTHPSYADAESYQRLAFLGDAVLRFAISDDVFLDYPHHQPGQLSDRRDDICSTVKLARVAVHHDLYRFVRRKSVQLDETVKAFVEPNGGSGKAPKVLADIVESVAGAVYVFSKLLEPIVTLDALQNAAKPNDRVHDAGNGGEGETMGMDGKKQNRGEGVKLLFFILTPLLSPIHHHLHQPTKALPRIIAPLSPSLSSPSSPAILLTFPI</sequence>
<comment type="caution">
    <text evidence="4">The sequence shown here is derived from an EMBL/GenBank/DDBJ whole genome shotgun (WGS) entry which is preliminary data.</text>
</comment>
<gene>
    <name evidence="4" type="ORF">RJ639_006691</name>
</gene>
<dbReference type="GO" id="GO:0004525">
    <property type="term" value="F:ribonuclease III activity"/>
    <property type="evidence" value="ECO:0007669"/>
    <property type="project" value="InterPro"/>
</dbReference>
<evidence type="ECO:0000256" key="1">
    <source>
        <dbReference type="ARBA" id="ARBA00022801"/>
    </source>
</evidence>
<protein>
    <recommendedName>
        <fullName evidence="3">RNase III domain-containing protein</fullName>
    </recommendedName>
</protein>
<evidence type="ECO:0000259" key="3">
    <source>
        <dbReference type="PROSITE" id="PS50142"/>
    </source>
</evidence>
<reference evidence="4" key="1">
    <citation type="submission" date="2022-12" db="EMBL/GenBank/DDBJ databases">
        <title>Draft genome assemblies for two species of Escallonia (Escalloniales).</title>
        <authorList>
            <person name="Chanderbali A."/>
            <person name="Dervinis C."/>
            <person name="Anghel I."/>
            <person name="Soltis D."/>
            <person name="Soltis P."/>
            <person name="Zapata F."/>
        </authorList>
    </citation>
    <scope>NUCLEOTIDE SEQUENCE</scope>
    <source>
        <strain evidence="4">UCBG64.0493</strain>
        <tissue evidence="4">Leaf</tissue>
    </source>
</reference>
<dbReference type="EMBL" id="JAVXUP010001004">
    <property type="protein sequence ID" value="KAK3017397.1"/>
    <property type="molecule type" value="Genomic_DNA"/>
</dbReference>
<dbReference type="GO" id="GO:0003723">
    <property type="term" value="F:RNA binding"/>
    <property type="evidence" value="ECO:0007669"/>
    <property type="project" value="TreeGrafter"/>
</dbReference>
<dbReference type="PROSITE" id="PS50142">
    <property type="entry name" value="RNASE_3_2"/>
    <property type="match status" value="1"/>
</dbReference>
<feature type="domain" description="RNase III" evidence="3">
    <location>
        <begin position="18"/>
        <end position="151"/>
    </location>
</feature>
<dbReference type="AlphaFoldDB" id="A0AA88VYA5"/>
<name>A0AA88VYA5_9ASTE</name>
<dbReference type="GO" id="GO:0030422">
    <property type="term" value="P:siRNA processing"/>
    <property type="evidence" value="ECO:0007669"/>
    <property type="project" value="TreeGrafter"/>
</dbReference>
<dbReference type="CDD" id="cd00593">
    <property type="entry name" value="RIBOc"/>
    <property type="match status" value="1"/>
</dbReference>
<dbReference type="SMART" id="SM00535">
    <property type="entry name" value="RIBOc"/>
    <property type="match status" value="1"/>
</dbReference>
<dbReference type="GO" id="GO:0005737">
    <property type="term" value="C:cytoplasm"/>
    <property type="evidence" value="ECO:0007669"/>
    <property type="project" value="TreeGrafter"/>
</dbReference>
<dbReference type="InterPro" id="IPR000999">
    <property type="entry name" value="RNase_III_dom"/>
</dbReference>
<dbReference type="SUPFAM" id="SSF69065">
    <property type="entry name" value="RNase III domain-like"/>
    <property type="match status" value="1"/>
</dbReference>
<dbReference type="Pfam" id="PF00636">
    <property type="entry name" value="Ribonuclease_3"/>
    <property type="match status" value="1"/>
</dbReference>
<keyword evidence="5" id="KW-1185">Reference proteome</keyword>
<dbReference type="Proteomes" id="UP001188597">
    <property type="component" value="Unassembled WGS sequence"/>
</dbReference>
<feature type="region of interest" description="Disordered" evidence="2">
    <location>
        <begin position="170"/>
        <end position="190"/>
    </location>
</feature>
<organism evidence="4 5">
    <name type="scientific">Escallonia herrerae</name>
    <dbReference type="NCBI Taxonomy" id="1293975"/>
    <lineage>
        <taxon>Eukaryota</taxon>
        <taxon>Viridiplantae</taxon>
        <taxon>Streptophyta</taxon>
        <taxon>Embryophyta</taxon>
        <taxon>Tracheophyta</taxon>
        <taxon>Spermatophyta</taxon>
        <taxon>Magnoliopsida</taxon>
        <taxon>eudicotyledons</taxon>
        <taxon>Gunneridae</taxon>
        <taxon>Pentapetalae</taxon>
        <taxon>asterids</taxon>
        <taxon>campanulids</taxon>
        <taxon>Escalloniales</taxon>
        <taxon>Escalloniaceae</taxon>
        <taxon>Escallonia</taxon>
    </lineage>
</organism>
<evidence type="ECO:0000313" key="5">
    <source>
        <dbReference type="Proteomes" id="UP001188597"/>
    </source>
</evidence>
<keyword evidence="1" id="KW-0378">Hydrolase</keyword>
<dbReference type="PANTHER" id="PTHR14950">
    <property type="entry name" value="DICER-RELATED"/>
    <property type="match status" value="1"/>
</dbReference>
<dbReference type="InterPro" id="IPR036389">
    <property type="entry name" value="RNase_III_sf"/>
</dbReference>
<evidence type="ECO:0000256" key="2">
    <source>
        <dbReference type="SAM" id="MobiDB-lite"/>
    </source>
</evidence>
<dbReference type="GO" id="GO:0005634">
    <property type="term" value="C:nucleus"/>
    <property type="evidence" value="ECO:0007669"/>
    <property type="project" value="TreeGrafter"/>
</dbReference>
<dbReference type="Gene3D" id="1.10.1520.10">
    <property type="entry name" value="Ribonuclease III domain"/>
    <property type="match status" value="1"/>
</dbReference>
<accession>A0AA88VYA5</accession>